<accession>A0A7Y4EE30</accession>
<dbReference type="EMBL" id="VTXC01000012">
    <property type="protein sequence ID" value="NOH70938.1"/>
    <property type="molecule type" value="Genomic_DNA"/>
</dbReference>
<evidence type="ECO:0000313" key="1">
    <source>
        <dbReference type="EMBL" id="NOH70938.1"/>
    </source>
</evidence>
<organism evidence="1 2">
    <name type="scientific">Vibrio pectenicida</name>
    <dbReference type="NCBI Taxonomy" id="62763"/>
    <lineage>
        <taxon>Bacteria</taxon>
        <taxon>Pseudomonadati</taxon>
        <taxon>Pseudomonadota</taxon>
        <taxon>Gammaproteobacteria</taxon>
        <taxon>Vibrionales</taxon>
        <taxon>Vibrionaceae</taxon>
        <taxon>Vibrio</taxon>
    </lineage>
</organism>
<evidence type="ECO:0000313" key="2">
    <source>
        <dbReference type="Proteomes" id="UP000565719"/>
    </source>
</evidence>
<protein>
    <submittedName>
        <fullName evidence="1">Uncharacterized protein</fullName>
    </submittedName>
</protein>
<sequence>MSEIAQEYEELRIGQPELYKHTDYHALKAQSNNPSDEERAAFNRTEVGKKLIERTLKSMNL</sequence>
<reference evidence="1 2" key="1">
    <citation type="submission" date="2019-09" db="EMBL/GenBank/DDBJ databases">
        <title>Draft genome sequencing and comparative genomics of hatchery-associated Vibrios.</title>
        <authorList>
            <person name="Kehlet-Delgado H."/>
            <person name="Mueller R.S."/>
        </authorList>
    </citation>
    <scope>NUCLEOTIDE SEQUENCE [LARGE SCALE GENOMIC DNA]</scope>
    <source>
        <strain evidence="1 2">99-46-Y</strain>
    </source>
</reference>
<dbReference type="Proteomes" id="UP000565719">
    <property type="component" value="Unassembled WGS sequence"/>
</dbReference>
<dbReference type="RefSeq" id="WP_171360359.1">
    <property type="nucleotide sequence ID" value="NZ_VTXC01000012.1"/>
</dbReference>
<gene>
    <name evidence="1" type="ORF">F0225_06235</name>
</gene>
<comment type="caution">
    <text evidence="1">The sequence shown here is derived from an EMBL/GenBank/DDBJ whole genome shotgun (WGS) entry which is preliminary data.</text>
</comment>
<proteinExistence type="predicted"/>
<dbReference type="AlphaFoldDB" id="A0A7Y4EE30"/>
<name>A0A7Y4EE30_9VIBR</name>